<evidence type="ECO:0000256" key="1">
    <source>
        <dbReference type="ARBA" id="ARBA00022679"/>
    </source>
</evidence>
<keyword evidence="1" id="KW-0808">Transferase</keyword>
<accession>A0ABY6G2C5</accession>
<evidence type="ECO:0000259" key="2">
    <source>
        <dbReference type="Pfam" id="PF00534"/>
    </source>
</evidence>
<dbReference type="EMBL" id="CP107020">
    <property type="protein sequence ID" value="UYG17267.1"/>
    <property type="molecule type" value="Genomic_DNA"/>
</dbReference>
<name>A0ABY6G2C5_9MICO</name>
<dbReference type="PANTHER" id="PTHR12526:SF630">
    <property type="entry name" value="GLYCOSYLTRANSFERASE"/>
    <property type="match status" value="1"/>
</dbReference>
<dbReference type="RefSeq" id="WP_263594476.1">
    <property type="nucleotide sequence ID" value="NZ_CP107020.1"/>
</dbReference>
<organism evidence="3 4">
    <name type="scientific">Brachybacterium huguangmaarense</name>
    <dbReference type="NCBI Taxonomy" id="1652028"/>
    <lineage>
        <taxon>Bacteria</taxon>
        <taxon>Bacillati</taxon>
        <taxon>Actinomycetota</taxon>
        <taxon>Actinomycetes</taxon>
        <taxon>Micrococcales</taxon>
        <taxon>Dermabacteraceae</taxon>
        <taxon>Brachybacterium</taxon>
    </lineage>
</organism>
<sequence>MALLFIHGGEKLKVDSDSKQYTDGSYNAETWARYLGCTEDLRVMFRVDRDTFSPEEARQKFEPFPLNPSSFRALPNVEESLRSFLGIRTRAVRRRAITEEVKNSEAVIVRLPGAAGTIAAKAARKLGKPYLVEAVGCPWDSLWNHGWRGKLLAPFATLAMRRVCRNAPFVIYVTSRFLQRRYPTTGQSISCSDVVITPGTEERLTERLAAIDRLGGRARFTLGTACAVDVPYKGHATVIRALSILKSLSPNTEYRYKLAGNGDASRLGTIAENNGVLSSVEFLGPLGKDAMKTFYDDLDLYVQPSHQEGLSRAVIEAMSRACPVAATPVGGNPELIADKFLFGKRSAEDLAQLIAGLSLETLRSMAQSNFHRSQQYTDEILAPRRARFMETFWNSRRQAHQ</sequence>
<dbReference type="SUPFAM" id="SSF53756">
    <property type="entry name" value="UDP-Glycosyltransferase/glycogen phosphorylase"/>
    <property type="match status" value="1"/>
</dbReference>
<keyword evidence="4" id="KW-1185">Reference proteome</keyword>
<evidence type="ECO:0000313" key="3">
    <source>
        <dbReference type="EMBL" id="UYG17267.1"/>
    </source>
</evidence>
<dbReference type="PANTHER" id="PTHR12526">
    <property type="entry name" value="GLYCOSYLTRANSFERASE"/>
    <property type="match status" value="1"/>
</dbReference>
<dbReference type="Proteomes" id="UP001164305">
    <property type="component" value="Chromosome"/>
</dbReference>
<gene>
    <name evidence="3" type="ORF">BRM3_02190</name>
</gene>
<dbReference type="InterPro" id="IPR001296">
    <property type="entry name" value="Glyco_trans_1"/>
</dbReference>
<dbReference type="Gene3D" id="3.40.50.2000">
    <property type="entry name" value="Glycogen Phosphorylase B"/>
    <property type="match status" value="2"/>
</dbReference>
<proteinExistence type="predicted"/>
<reference evidence="3" key="1">
    <citation type="submission" date="2022-10" db="EMBL/GenBank/DDBJ databases">
        <title>Whole-Genome Sequencing of Brachybacterium huguangmaarense BRM-3, Isolated from Betula schmidtii.</title>
        <authorList>
            <person name="Haam D."/>
        </authorList>
    </citation>
    <scope>NUCLEOTIDE SEQUENCE</scope>
    <source>
        <strain evidence="3">BRM-3</strain>
    </source>
</reference>
<protein>
    <submittedName>
        <fullName evidence="3">Glycosyltransferase family 4 protein</fullName>
    </submittedName>
</protein>
<dbReference type="CDD" id="cd03801">
    <property type="entry name" value="GT4_PimA-like"/>
    <property type="match status" value="1"/>
</dbReference>
<feature type="domain" description="Glycosyl transferase family 1" evidence="2">
    <location>
        <begin position="230"/>
        <end position="357"/>
    </location>
</feature>
<evidence type="ECO:0000313" key="4">
    <source>
        <dbReference type="Proteomes" id="UP001164305"/>
    </source>
</evidence>
<dbReference type="Pfam" id="PF00534">
    <property type="entry name" value="Glycos_transf_1"/>
    <property type="match status" value="1"/>
</dbReference>